<evidence type="ECO:0000256" key="1">
    <source>
        <dbReference type="SAM" id="Phobius"/>
    </source>
</evidence>
<keyword evidence="1" id="KW-1133">Transmembrane helix</keyword>
<proteinExistence type="predicted"/>
<keyword evidence="1" id="KW-0812">Transmembrane</keyword>
<dbReference type="Proteomes" id="UP001152422">
    <property type="component" value="Unassembled WGS sequence"/>
</dbReference>
<feature type="transmembrane region" description="Helical" evidence="1">
    <location>
        <begin position="12"/>
        <end position="34"/>
    </location>
</feature>
<dbReference type="Pfam" id="PF11667">
    <property type="entry name" value="DUF3267"/>
    <property type="match status" value="1"/>
</dbReference>
<dbReference type="EMBL" id="JAMBQA010000006">
    <property type="protein sequence ID" value="MDG0846831.1"/>
    <property type="molecule type" value="Genomic_DNA"/>
</dbReference>
<organism evidence="2 3">
    <name type="scientific">Staphylococcus equorum</name>
    <dbReference type="NCBI Taxonomy" id="246432"/>
    <lineage>
        <taxon>Bacteria</taxon>
        <taxon>Bacillati</taxon>
        <taxon>Bacillota</taxon>
        <taxon>Bacilli</taxon>
        <taxon>Bacillales</taxon>
        <taxon>Staphylococcaceae</taxon>
        <taxon>Staphylococcus</taxon>
    </lineage>
</organism>
<feature type="transmembrane region" description="Helical" evidence="1">
    <location>
        <begin position="104"/>
        <end position="126"/>
    </location>
</feature>
<evidence type="ECO:0000313" key="3">
    <source>
        <dbReference type="Proteomes" id="UP001152422"/>
    </source>
</evidence>
<sequence length="185" mass="21611">MFKIDLFSSKKMLEGFILFQFTIVMVSILLSYKFAYSFTHIIEQNIILNLVYGILGFAVVYFLHEFIHNIMFRLLSKGNKPTFRIRQGLITTHMPNVYFKKWQYITIMLAPLVVITTVLIILFSFFAYSSMIFIASLHIGYCVMDMYFLTGALNNKVQYIEDTEEGIIFYSDSPVPQIQTQNEVK</sequence>
<keyword evidence="3" id="KW-1185">Reference proteome</keyword>
<dbReference type="InterPro" id="IPR021683">
    <property type="entry name" value="DUF3267"/>
</dbReference>
<accession>A0A9X4L4W2</accession>
<evidence type="ECO:0000313" key="2">
    <source>
        <dbReference type="EMBL" id="MDG0846831.1"/>
    </source>
</evidence>
<dbReference type="RefSeq" id="WP_056935767.1">
    <property type="nucleotide sequence ID" value="NZ_CP013114.1"/>
</dbReference>
<keyword evidence="1" id="KW-0472">Membrane</keyword>
<dbReference type="KEGG" id="seqo:SE1039_16840"/>
<gene>
    <name evidence="2" type="ORF">M4L89_11405</name>
</gene>
<reference evidence="2" key="1">
    <citation type="submission" date="2022-05" db="EMBL/GenBank/DDBJ databases">
        <title>Comparative genomics of Staphylococcus equorum isolates.</title>
        <authorList>
            <person name="Luelf R.H."/>
        </authorList>
    </citation>
    <scope>NUCLEOTIDE SEQUENCE</scope>
    <source>
        <strain evidence="2">TMW 2.2497</strain>
    </source>
</reference>
<name>A0A9X4L4W2_9STAP</name>
<comment type="caution">
    <text evidence="2">The sequence shown here is derived from an EMBL/GenBank/DDBJ whole genome shotgun (WGS) entry which is preliminary data.</text>
</comment>
<feature type="transmembrane region" description="Helical" evidence="1">
    <location>
        <begin position="46"/>
        <end position="67"/>
    </location>
</feature>
<protein>
    <submittedName>
        <fullName evidence="2">DUF3267 domain-containing protein</fullName>
    </submittedName>
</protein>
<feature type="transmembrane region" description="Helical" evidence="1">
    <location>
        <begin position="132"/>
        <end position="150"/>
    </location>
</feature>
<dbReference type="AlphaFoldDB" id="A0A9X4L4W2"/>